<evidence type="ECO:0000313" key="2">
    <source>
        <dbReference type="EMBL" id="MBD3920749.1"/>
    </source>
</evidence>
<feature type="region of interest" description="Disordered" evidence="1">
    <location>
        <begin position="303"/>
        <end position="369"/>
    </location>
</feature>
<dbReference type="RefSeq" id="WP_191205022.1">
    <property type="nucleotide sequence ID" value="NZ_JACXZA010000004.1"/>
</dbReference>
<name>A0ABR8N2R4_9BACL</name>
<sequence>MELIVVGICVITFIIVLKVIGNQKPRMNNGGLAGRPSARRPYSTPWPHEQPPAALGVAFDHPARSAAERLDAALPTEFESRVQYRVQTAKPGMTQSEWAWTWFELKRYFLMCALLRNVPMYSTKADEVWHEMLMFTREYETFCQQFCGAYIHHAPHGQDDNKPEAGSRAWFDWLYAELFELSPVSGKVWGSFFREPLSPNKLSQMEAMNEDQIRNEWSRSDTVSRYEDLNRTAVHLAASARRQIDAARQGARGQGVPDYKMPNRMNNESSYDSMAIMSGGWLLLYYSAIEPNNLEQRMNEHIHRDEDRHGNSSACTSYSGDDSNRHGGSSHHSHSHHGHDSHHDGGSSSCGGGGDSSCGGGGGCGGGGD</sequence>
<organism evidence="2 3">
    <name type="scientific">Paenibacillus terricola</name>
    <dbReference type="NCBI Taxonomy" id="2763503"/>
    <lineage>
        <taxon>Bacteria</taxon>
        <taxon>Bacillati</taxon>
        <taxon>Bacillota</taxon>
        <taxon>Bacilli</taxon>
        <taxon>Bacillales</taxon>
        <taxon>Paenibacillaceae</taxon>
        <taxon>Paenibacillus</taxon>
    </lineage>
</organism>
<comment type="caution">
    <text evidence="2">The sequence shown here is derived from an EMBL/GenBank/DDBJ whole genome shotgun (WGS) entry which is preliminary data.</text>
</comment>
<accession>A0ABR8N2R4</accession>
<gene>
    <name evidence="2" type="ORF">H8B09_18430</name>
</gene>
<dbReference type="EMBL" id="JACXZA010000004">
    <property type="protein sequence ID" value="MBD3920749.1"/>
    <property type="molecule type" value="Genomic_DNA"/>
</dbReference>
<feature type="compositionally biased region" description="Basic residues" evidence="1">
    <location>
        <begin position="328"/>
        <end position="340"/>
    </location>
</feature>
<feature type="compositionally biased region" description="Gly residues" evidence="1">
    <location>
        <begin position="348"/>
        <end position="369"/>
    </location>
</feature>
<proteinExistence type="predicted"/>
<protein>
    <submittedName>
        <fullName evidence="2">Uncharacterized protein</fullName>
    </submittedName>
</protein>
<keyword evidence="3" id="KW-1185">Reference proteome</keyword>
<reference evidence="2 3" key="1">
    <citation type="submission" date="2020-09" db="EMBL/GenBank/DDBJ databases">
        <title>Paenibacillus sp. strain PR3 16S rRNA gene Genome sequencing and assembly.</title>
        <authorList>
            <person name="Kim J."/>
        </authorList>
    </citation>
    <scope>NUCLEOTIDE SEQUENCE [LARGE SCALE GENOMIC DNA]</scope>
    <source>
        <strain evidence="2 3">PR3</strain>
    </source>
</reference>
<dbReference type="Proteomes" id="UP000609346">
    <property type="component" value="Unassembled WGS sequence"/>
</dbReference>
<evidence type="ECO:0000313" key="3">
    <source>
        <dbReference type="Proteomes" id="UP000609346"/>
    </source>
</evidence>
<evidence type="ECO:0000256" key="1">
    <source>
        <dbReference type="SAM" id="MobiDB-lite"/>
    </source>
</evidence>